<proteinExistence type="predicted"/>
<protein>
    <submittedName>
        <fullName evidence="3">Uncharacterized protein</fullName>
    </submittedName>
</protein>
<dbReference type="Pfam" id="PF25837">
    <property type="entry name" value="Apionate_lact_N"/>
    <property type="match status" value="1"/>
</dbReference>
<dbReference type="InterPro" id="IPR058788">
    <property type="entry name" value="ApnL_N"/>
</dbReference>
<evidence type="ECO:0000313" key="3">
    <source>
        <dbReference type="EMBL" id="GGB01447.1"/>
    </source>
</evidence>
<evidence type="ECO:0000259" key="1">
    <source>
        <dbReference type="Pfam" id="PF25837"/>
    </source>
</evidence>
<comment type="caution">
    <text evidence="3">The sequence shown here is derived from an EMBL/GenBank/DDBJ whole genome shotgun (WGS) entry which is preliminary data.</text>
</comment>
<dbReference type="InterPro" id="IPR058787">
    <property type="entry name" value="ApnL_M"/>
</dbReference>
<evidence type="ECO:0000313" key="4">
    <source>
        <dbReference type="Proteomes" id="UP000646478"/>
    </source>
</evidence>
<accession>A0A916SIX3</accession>
<feature type="domain" description="D-apionate lactonase N-terminal" evidence="1">
    <location>
        <begin position="8"/>
        <end position="234"/>
    </location>
</feature>
<dbReference type="Proteomes" id="UP000646478">
    <property type="component" value="Unassembled WGS sequence"/>
</dbReference>
<keyword evidence="4" id="KW-1185">Reference proteome</keyword>
<feature type="domain" description="D-apionate lactonase TIM barrel" evidence="2">
    <location>
        <begin position="264"/>
        <end position="554"/>
    </location>
</feature>
<dbReference type="RefSeq" id="WP_188825194.1">
    <property type="nucleotide sequence ID" value="NZ_BMHH01000014.1"/>
</dbReference>
<name>A0A916SIX3_9HYPH</name>
<reference evidence="3" key="1">
    <citation type="journal article" date="2014" name="Int. J. Syst. Evol. Microbiol.">
        <title>Complete genome sequence of Corynebacterium casei LMG S-19264T (=DSM 44701T), isolated from a smear-ripened cheese.</title>
        <authorList>
            <consortium name="US DOE Joint Genome Institute (JGI-PGF)"/>
            <person name="Walter F."/>
            <person name="Albersmeier A."/>
            <person name="Kalinowski J."/>
            <person name="Ruckert C."/>
        </authorList>
    </citation>
    <scope>NUCLEOTIDE SEQUENCE</scope>
    <source>
        <strain evidence="3">CGMCC 1.15082</strain>
    </source>
</reference>
<dbReference type="EMBL" id="BMHH01000014">
    <property type="protein sequence ID" value="GGB01447.1"/>
    <property type="molecule type" value="Genomic_DNA"/>
</dbReference>
<dbReference type="Pfam" id="PF25838">
    <property type="entry name" value="Apionate_lact_M"/>
    <property type="match status" value="1"/>
</dbReference>
<gene>
    <name evidence="3" type="ORF">GCM10011491_31950</name>
</gene>
<reference evidence="3" key="2">
    <citation type="submission" date="2020-09" db="EMBL/GenBank/DDBJ databases">
        <authorList>
            <person name="Sun Q."/>
            <person name="Zhou Y."/>
        </authorList>
    </citation>
    <scope>NUCLEOTIDE SEQUENCE</scope>
    <source>
        <strain evidence="3">CGMCC 1.15082</strain>
    </source>
</reference>
<organism evidence="3 4">
    <name type="scientific">Brucella endophytica</name>
    <dbReference type="NCBI Taxonomy" id="1963359"/>
    <lineage>
        <taxon>Bacteria</taxon>
        <taxon>Pseudomonadati</taxon>
        <taxon>Pseudomonadota</taxon>
        <taxon>Alphaproteobacteria</taxon>
        <taxon>Hyphomicrobiales</taxon>
        <taxon>Brucellaceae</taxon>
        <taxon>Brucella/Ochrobactrum group</taxon>
        <taxon>Brucella</taxon>
    </lineage>
</organism>
<evidence type="ECO:0000259" key="2">
    <source>
        <dbReference type="Pfam" id="PF25838"/>
    </source>
</evidence>
<dbReference type="AlphaFoldDB" id="A0A916SIX3"/>
<sequence>MNSDDPFLLYGTREAEARPRNLKAGLLTVDLSGGNLRTITYDSVEVLRGISYLVRDRDWGTYSLQIHDLKVETSESGFAVTYRACCHGPDDTQLMIDAHIEADVSGTLVFDTLAQTPSGFETNRCGFCILHPIVGLAGSPVTVEHIDGKRIDTRLPDLIEPWQPFMNMRAITHEVVPGVLAECRMEGDTFEMEDQRNWSDASYKIYVRPLALPWPYWMEAGTPVHQRIVLNIRDTRQTKPARRAGTAEPINITLGEATGVMPNIGIIVTPEEAKATLAAIELLEEIAPQDLLFHYDPLEGHNGGAFAEFAALAARHKGRVSLEIALPCESALIDETMAIANDMKAAGFMPDAIIVSPSIDRQSTPPGSEWPPCPPLKDVYAATRAAFPNARLGGGMLSYFTELNRKRVPGHLIDFVTHCTNPIVHAADDLSVMQTLEALPFITRSVRAIYGAKPYRIGPSTIAMRQNPYGSRTMDNPDGKRIAMANRDPRHNGKFAAAFAMGYARSVLDAGLDSLTLSALTGQFGLIAGEREPSSAGGKRPIFETVKTLAAMAGRNWRECVSSKPSQVVGFAVDDTVHLVNLSAMELTVFVLKKKVTLPPYATEIAAM</sequence>